<protein>
    <submittedName>
        <fullName evidence="3">NAD(P)-binding protein</fullName>
    </submittedName>
</protein>
<dbReference type="GO" id="GO:0016491">
    <property type="term" value="F:oxidoreductase activity"/>
    <property type="evidence" value="ECO:0007669"/>
    <property type="project" value="UniProtKB-KW"/>
</dbReference>
<comment type="similarity">
    <text evidence="1">Belongs to the short-chain dehydrogenases/reductases (SDR) family.</text>
</comment>
<dbReference type="Gene3D" id="3.40.50.720">
    <property type="entry name" value="NAD(P)-binding Rossmann-like Domain"/>
    <property type="match status" value="1"/>
</dbReference>
<dbReference type="SUPFAM" id="SSF51735">
    <property type="entry name" value="NAD(P)-binding Rossmann-fold domains"/>
    <property type="match status" value="1"/>
</dbReference>
<dbReference type="PANTHER" id="PTHR24320:SF281">
    <property type="entry name" value="SHORT CHAIN DEHYDROGENASE_REDUCTASE FAMILY PROTEIN (AFU_ORTHOLOGUE AFUA_5G14310)"/>
    <property type="match status" value="1"/>
</dbReference>
<gene>
    <name evidence="3" type="ORF">L227DRAFT_595495</name>
</gene>
<keyword evidence="2" id="KW-0560">Oxidoreductase</keyword>
<evidence type="ECO:0000313" key="4">
    <source>
        <dbReference type="Proteomes" id="UP000313359"/>
    </source>
</evidence>
<dbReference type="Pfam" id="PF00106">
    <property type="entry name" value="adh_short"/>
    <property type="match status" value="1"/>
</dbReference>
<sequence length="339" mass="36973">MQKIINKVKSKETFDYSTVAESDLQGRTALVTGGTQGIGFEIAHALALAKARVLVLSRMEENGANTVATIKKEDPTVDINFIECDLGNLKMVKDVADNIRETEKRLDLLICDAGVGVNAFALTANGIDRHFGVNYLGHYLLINHLLPLLQRTAALPSTPAPRIVSVSSELHRTAPSSVSFANIPEVTSDIGLGPNGYYARSKLALILFTKYGVLHRVFKPNSDRILALAVHPGGVHTNQPEQFKEAYGKVMGTFAKAAVVPLMRSPENSSLSALWAATSEDVEKQGWNGHYFTEAGKVSEESKQAQDEELRKNLWVLSEKLVTEKMGSDALLSWDAPES</sequence>
<dbReference type="AlphaFoldDB" id="A0A5C2RXA8"/>
<dbReference type="Proteomes" id="UP000313359">
    <property type="component" value="Unassembled WGS sequence"/>
</dbReference>
<dbReference type="InterPro" id="IPR036291">
    <property type="entry name" value="NAD(P)-bd_dom_sf"/>
</dbReference>
<dbReference type="PRINTS" id="PR00081">
    <property type="entry name" value="GDHRDH"/>
</dbReference>
<evidence type="ECO:0000313" key="3">
    <source>
        <dbReference type="EMBL" id="RPD55683.1"/>
    </source>
</evidence>
<dbReference type="InterPro" id="IPR002347">
    <property type="entry name" value="SDR_fam"/>
</dbReference>
<proteinExistence type="inferred from homology"/>
<dbReference type="PANTHER" id="PTHR24320">
    <property type="entry name" value="RETINOL DEHYDROGENASE"/>
    <property type="match status" value="1"/>
</dbReference>
<accession>A0A5C2RXA8</accession>
<organism evidence="3 4">
    <name type="scientific">Lentinus tigrinus ALCF2SS1-6</name>
    <dbReference type="NCBI Taxonomy" id="1328759"/>
    <lineage>
        <taxon>Eukaryota</taxon>
        <taxon>Fungi</taxon>
        <taxon>Dikarya</taxon>
        <taxon>Basidiomycota</taxon>
        <taxon>Agaricomycotina</taxon>
        <taxon>Agaricomycetes</taxon>
        <taxon>Polyporales</taxon>
        <taxon>Polyporaceae</taxon>
        <taxon>Lentinus</taxon>
    </lineage>
</organism>
<evidence type="ECO:0000256" key="2">
    <source>
        <dbReference type="ARBA" id="ARBA00023002"/>
    </source>
</evidence>
<dbReference type="OrthoDB" id="191139at2759"/>
<keyword evidence="4" id="KW-1185">Reference proteome</keyword>
<dbReference type="STRING" id="1328759.A0A5C2RXA8"/>
<name>A0A5C2RXA8_9APHY</name>
<dbReference type="EMBL" id="ML122293">
    <property type="protein sequence ID" value="RPD55683.1"/>
    <property type="molecule type" value="Genomic_DNA"/>
</dbReference>
<evidence type="ECO:0000256" key="1">
    <source>
        <dbReference type="ARBA" id="ARBA00006484"/>
    </source>
</evidence>
<reference evidence="3" key="1">
    <citation type="journal article" date="2018" name="Genome Biol. Evol.">
        <title>Genomics and development of Lentinus tigrinus, a white-rot wood-decaying mushroom with dimorphic fruiting bodies.</title>
        <authorList>
            <person name="Wu B."/>
            <person name="Xu Z."/>
            <person name="Knudson A."/>
            <person name="Carlson A."/>
            <person name="Chen N."/>
            <person name="Kovaka S."/>
            <person name="LaButti K."/>
            <person name="Lipzen A."/>
            <person name="Pennachio C."/>
            <person name="Riley R."/>
            <person name="Schakwitz W."/>
            <person name="Umezawa K."/>
            <person name="Ohm R.A."/>
            <person name="Grigoriev I.V."/>
            <person name="Nagy L.G."/>
            <person name="Gibbons J."/>
            <person name="Hibbett D."/>
        </authorList>
    </citation>
    <scope>NUCLEOTIDE SEQUENCE [LARGE SCALE GENOMIC DNA]</scope>
    <source>
        <strain evidence="3">ALCF2SS1-6</strain>
    </source>
</reference>